<protein>
    <submittedName>
        <fullName evidence="1">Uncharacterized protein</fullName>
    </submittedName>
</protein>
<proteinExistence type="predicted"/>
<comment type="caution">
    <text evidence="1">The sequence shown here is derived from an EMBL/GenBank/DDBJ whole genome shotgun (WGS) entry which is preliminary data.</text>
</comment>
<dbReference type="Proteomes" id="UP000887013">
    <property type="component" value="Unassembled WGS sequence"/>
</dbReference>
<sequence>MNPFRPGSDRTAGKDIMSIHFINKRSGLKWSSIEEKIKNYGNELFSLSNGQPTTQLQYGISKVWTSYYSLRLQL</sequence>
<organism evidence="1 2">
    <name type="scientific">Nephila pilipes</name>
    <name type="common">Giant wood spider</name>
    <name type="synonym">Nephila maculata</name>
    <dbReference type="NCBI Taxonomy" id="299642"/>
    <lineage>
        <taxon>Eukaryota</taxon>
        <taxon>Metazoa</taxon>
        <taxon>Ecdysozoa</taxon>
        <taxon>Arthropoda</taxon>
        <taxon>Chelicerata</taxon>
        <taxon>Arachnida</taxon>
        <taxon>Araneae</taxon>
        <taxon>Araneomorphae</taxon>
        <taxon>Entelegynae</taxon>
        <taxon>Araneoidea</taxon>
        <taxon>Nephilidae</taxon>
        <taxon>Nephila</taxon>
    </lineage>
</organism>
<dbReference type="AlphaFoldDB" id="A0A8X6NT26"/>
<keyword evidence="2" id="KW-1185">Reference proteome</keyword>
<evidence type="ECO:0000313" key="1">
    <source>
        <dbReference type="EMBL" id="GFT32563.1"/>
    </source>
</evidence>
<evidence type="ECO:0000313" key="2">
    <source>
        <dbReference type="Proteomes" id="UP000887013"/>
    </source>
</evidence>
<accession>A0A8X6NT26</accession>
<reference evidence="1" key="1">
    <citation type="submission" date="2020-08" db="EMBL/GenBank/DDBJ databases">
        <title>Multicomponent nature underlies the extraordinary mechanical properties of spider dragline silk.</title>
        <authorList>
            <person name="Kono N."/>
            <person name="Nakamura H."/>
            <person name="Mori M."/>
            <person name="Yoshida Y."/>
            <person name="Ohtoshi R."/>
            <person name="Malay A.D."/>
            <person name="Moran D.A.P."/>
            <person name="Tomita M."/>
            <person name="Numata K."/>
            <person name="Arakawa K."/>
        </authorList>
    </citation>
    <scope>NUCLEOTIDE SEQUENCE</scope>
</reference>
<gene>
    <name evidence="1" type="ORF">NPIL_345591</name>
</gene>
<dbReference type="EMBL" id="BMAW01013180">
    <property type="protein sequence ID" value="GFT32563.1"/>
    <property type="molecule type" value="Genomic_DNA"/>
</dbReference>
<name>A0A8X6NT26_NEPPI</name>